<dbReference type="EMBL" id="MLAW01000001">
    <property type="protein sequence ID" value="OJJ27602.1"/>
    <property type="molecule type" value="Genomic_DNA"/>
</dbReference>
<dbReference type="Proteomes" id="UP000183940">
    <property type="component" value="Unassembled WGS sequence"/>
</dbReference>
<gene>
    <name evidence="1" type="ORF">BI308_01145</name>
</gene>
<proteinExistence type="predicted"/>
<organism evidence="1 2">
    <name type="scientific">Roseofilum reptotaenium AO1-A</name>
    <dbReference type="NCBI Taxonomy" id="1925591"/>
    <lineage>
        <taxon>Bacteria</taxon>
        <taxon>Bacillati</taxon>
        <taxon>Cyanobacteriota</taxon>
        <taxon>Cyanophyceae</taxon>
        <taxon>Desertifilales</taxon>
        <taxon>Desertifilaceae</taxon>
        <taxon>Roseofilum</taxon>
    </lineage>
</organism>
<accession>A0A1L9QYA8</accession>
<dbReference type="AlphaFoldDB" id="A0A1L9QYA8"/>
<keyword evidence="2" id="KW-1185">Reference proteome</keyword>
<sequence>MNAYKLTAILKEDGTLLLEGLPFEAGEAVEVIILEQSKELTVSPNSSGQYPLQGTVLHSHIPQPYSLLPIP</sequence>
<protein>
    <submittedName>
        <fullName evidence="1">Uncharacterized protein</fullName>
    </submittedName>
</protein>
<dbReference type="STRING" id="1925591.BI308_01145"/>
<evidence type="ECO:0000313" key="2">
    <source>
        <dbReference type="Proteomes" id="UP000183940"/>
    </source>
</evidence>
<name>A0A1L9QYA8_9CYAN</name>
<comment type="caution">
    <text evidence="1">The sequence shown here is derived from an EMBL/GenBank/DDBJ whole genome shotgun (WGS) entry which is preliminary data.</text>
</comment>
<reference evidence="1" key="1">
    <citation type="submission" date="2016-10" db="EMBL/GenBank/DDBJ databases">
        <title>CRISPR-Cas defence system in Roseofilum reptotaenium: evidence of a bacteriophage-cyanobacterium arms race in the coral black band disease.</title>
        <authorList>
            <person name="Buerger P."/>
            <person name="Wood-Charlson E.M."/>
            <person name="Weynberg K.D."/>
            <person name="Willis B."/>
            <person name="Van Oppen M.J."/>
        </authorList>
    </citation>
    <scope>NUCLEOTIDE SEQUENCE [LARGE SCALE GENOMIC DNA]</scope>
    <source>
        <strain evidence="1">AO1-A</strain>
    </source>
</reference>
<evidence type="ECO:0000313" key="1">
    <source>
        <dbReference type="EMBL" id="OJJ27602.1"/>
    </source>
</evidence>